<keyword evidence="1" id="KW-0812">Transmembrane</keyword>
<evidence type="ECO:0000313" key="3">
    <source>
        <dbReference type="Proteomes" id="UP000321533"/>
    </source>
</evidence>
<keyword evidence="1" id="KW-0472">Membrane</keyword>
<organism evidence="2 3">
    <name type="scientific">Panacibacter ginsenosidivorans</name>
    <dbReference type="NCBI Taxonomy" id="1813871"/>
    <lineage>
        <taxon>Bacteria</taxon>
        <taxon>Pseudomonadati</taxon>
        <taxon>Bacteroidota</taxon>
        <taxon>Chitinophagia</taxon>
        <taxon>Chitinophagales</taxon>
        <taxon>Chitinophagaceae</taxon>
        <taxon>Panacibacter</taxon>
    </lineage>
</organism>
<dbReference type="Proteomes" id="UP000321533">
    <property type="component" value="Chromosome"/>
</dbReference>
<feature type="transmembrane region" description="Helical" evidence="1">
    <location>
        <begin position="21"/>
        <end position="38"/>
    </location>
</feature>
<dbReference type="RefSeq" id="WP_147189741.1">
    <property type="nucleotide sequence ID" value="NZ_CP042435.1"/>
</dbReference>
<proteinExistence type="predicted"/>
<sequence>MANNNSFPKTNGYRSIRLKTFTELSKWLLGGFTGILLFTYDKINCEGLKLAETIIALAGIAISATAFVGFKKASDKMETQMLIDDSTLHLFALTKANPDTWPTMPHKAFIFSLPLLIFYALFAFTPQRFFCPTEPKTVQTDSSAIIINNNYTYLITDSQPKPPTRKTCIVSKRSLLLKNDSTTTKLK</sequence>
<feature type="transmembrane region" description="Helical" evidence="1">
    <location>
        <begin position="108"/>
        <end position="125"/>
    </location>
</feature>
<keyword evidence="1" id="KW-1133">Transmembrane helix</keyword>
<evidence type="ECO:0000313" key="2">
    <source>
        <dbReference type="EMBL" id="QEC67934.1"/>
    </source>
</evidence>
<dbReference type="AlphaFoldDB" id="A0A5B8V941"/>
<dbReference type="EMBL" id="CP042435">
    <property type="protein sequence ID" value="QEC67934.1"/>
    <property type="molecule type" value="Genomic_DNA"/>
</dbReference>
<keyword evidence="3" id="KW-1185">Reference proteome</keyword>
<dbReference type="KEGG" id="pgin:FRZ67_11710"/>
<reference evidence="2 3" key="1">
    <citation type="journal article" date="2016" name="Int. J. Syst. Evol. Microbiol.">
        <title>Panacibacter ginsenosidivorans gen. nov., sp. nov., with ginsenoside converting activity isolated from soil of a ginseng field.</title>
        <authorList>
            <person name="Siddiqi M.Z."/>
            <person name="Muhammad Shafi S."/>
            <person name="Choi K.D."/>
            <person name="Im W.T."/>
        </authorList>
    </citation>
    <scope>NUCLEOTIDE SEQUENCE [LARGE SCALE GENOMIC DNA]</scope>
    <source>
        <strain evidence="2 3">Gsoil1550</strain>
    </source>
</reference>
<accession>A0A5B8V941</accession>
<evidence type="ECO:0000256" key="1">
    <source>
        <dbReference type="SAM" id="Phobius"/>
    </source>
</evidence>
<gene>
    <name evidence="2" type="ORF">FRZ67_11710</name>
</gene>
<feature type="transmembrane region" description="Helical" evidence="1">
    <location>
        <begin position="50"/>
        <end position="70"/>
    </location>
</feature>
<protein>
    <submittedName>
        <fullName evidence="2">Uncharacterized protein</fullName>
    </submittedName>
</protein>
<name>A0A5B8V941_9BACT</name>